<dbReference type="Proteomes" id="UP000075886">
    <property type="component" value="Unassembled WGS sequence"/>
</dbReference>
<protein>
    <submittedName>
        <fullName evidence="1">Uncharacterized protein</fullName>
    </submittedName>
</protein>
<dbReference type="EnsemblMetazoa" id="AFAF011617-RA">
    <property type="protein sequence ID" value="AFAF011617-PA"/>
    <property type="gene ID" value="AFAF011617"/>
</dbReference>
<reference evidence="2" key="1">
    <citation type="submission" date="2014-01" db="EMBL/GenBank/DDBJ databases">
        <title>The Genome Sequence of Anopheles farauti FAR1 (V2).</title>
        <authorList>
            <consortium name="The Broad Institute Genomics Platform"/>
            <person name="Neafsey D.E."/>
            <person name="Besansky N."/>
            <person name="Howell P."/>
            <person name="Walton C."/>
            <person name="Young S.K."/>
            <person name="Zeng Q."/>
            <person name="Gargeya S."/>
            <person name="Fitzgerald M."/>
            <person name="Haas B."/>
            <person name="Abouelleil A."/>
            <person name="Allen A.W."/>
            <person name="Alvarado L."/>
            <person name="Arachchi H.M."/>
            <person name="Berlin A.M."/>
            <person name="Chapman S.B."/>
            <person name="Gainer-Dewar J."/>
            <person name="Goldberg J."/>
            <person name="Griggs A."/>
            <person name="Gujja S."/>
            <person name="Hansen M."/>
            <person name="Howarth C."/>
            <person name="Imamovic A."/>
            <person name="Ireland A."/>
            <person name="Larimer J."/>
            <person name="McCowan C."/>
            <person name="Murphy C."/>
            <person name="Pearson M."/>
            <person name="Poon T.W."/>
            <person name="Priest M."/>
            <person name="Roberts A."/>
            <person name="Saif S."/>
            <person name="Shea T."/>
            <person name="Sisk P."/>
            <person name="Sykes S."/>
            <person name="Wortman J."/>
            <person name="Nusbaum C."/>
            <person name="Birren B."/>
        </authorList>
    </citation>
    <scope>NUCLEOTIDE SEQUENCE [LARGE SCALE GENOMIC DNA]</scope>
    <source>
        <strain evidence="2">FAR1</strain>
    </source>
</reference>
<evidence type="ECO:0000313" key="1">
    <source>
        <dbReference type="EnsemblMetazoa" id="AFAF011617-PA"/>
    </source>
</evidence>
<sequence>MAKGRKGERLGMVQQRVRAGHGGMMQTGRKVGHGVTVGRTVHEWSGQVRMARVATVRLQVLQLWLPWATLVLDRSWPGGPLHLSGSAESFGVVLNNTHPLSVVATVIIRKAHPGRS</sequence>
<name>A0A182QJP5_9DIPT</name>
<accession>A0A182QJP5</accession>
<dbReference type="VEuPathDB" id="VectorBase:AFAF011617"/>
<proteinExistence type="predicted"/>
<evidence type="ECO:0000313" key="2">
    <source>
        <dbReference type="Proteomes" id="UP000075886"/>
    </source>
</evidence>
<keyword evidence="2" id="KW-1185">Reference proteome</keyword>
<organism evidence="1 2">
    <name type="scientific">Anopheles farauti</name>
    <dbReference type="NCBI Taxonomy" id="69004"/>
    <lineage>
        <taxon>Eukaryota</taxon>
        <taxon>Metazoa</taxon>
        <taxon>Ecdysozoa</taxon>
        <taxon>Arthropoda</taxon>
        <taxon>Hexapoda</taxon>
        <taxon>Insecta</taxon>
        <taxon>Pterygota</taxon>
        <taxon>Neoptera</taxon>
        <taxon>Endopterygota</taxon>
        <taxon>Diptera</taxon>
        <taxon>Nematocera</taxon>
        <taxon>Culicoidea</taxon>
        <taxon>Culicidae</taxon>
        <taxon>Anophelinae</taxon>
        <taxon>Anopheles</taxon>
    </lineage>
</organism>
<reference evidence="1" key="2">
    <citation type="submission" date="2020-05" db="UniProtKB">
        <authorList>
            <consortium name="EnsemblMetazoa"/>
        </authorList>
    </citation>
    <scope>IDENTIFICATION</scope>
    <source>
        <strain evidence="1">FAR1</strain>
    </source>
</reference>
<dbReference type="EMBL" id="AXCN02000754">
    <property type="status" value="NOT_ANNOTATED_CDS"/>
    <property type="molecule type" value="Genomic_DNA"/>
</dbReference>
<dbReference type="AlphaFoldDB" id="A0A182QJP5"/>